<dbReference type="EMBL" id="QVID01000001">
    <property type="protein sequence ID" value="RFN59981.1"/>
    <property type="molecule type" value="Genomic_DNA"/>
</dbReference>
<protein>
    <submittedName>
        <fullName evidence="2">Uncharacterized protein</fullName>
    </submittedName>
</protein>
<evidence type="ECO:0000313" key="3">
    <source>
        <dbReference type="Proteomes" id="UP000261082"/>
    </source>
</evidence>
<sequence>MEKLFFSRVIYVLFLTSLTIQAQEYVVYKTKGTPINKFENTTKSLQKGTLVSNGAIEISQENMALFIDKAGALYELADVGNYKISEIKNYPKPIDDGAFSKKYFTYVWKQLKGAENTKQHTGNVYRDNLLDILITPKDSIRVFSNDITFSWDENNPNAYYYFFLRNNTLNTLSKIGVYGNSITLFVDDVLLTKGNSFSWGVSQEEFPNFTQIKFNTFKYLTTADYEREKEEIANLSENLSKLGLNQEEIDEELCQFYNLCK</sequence>
<organism evidence="2 3">
    <name type="scientific">Marixanthomonas ophiurae</name>
    <dbReference type="NCBI Taxonomy" id="387659"/>
    <lineage>
        <taxon>Bacteria</taxon>
        <taxon>Pseudomonadati</taxon>
        <taxon>Bacteroidota</taxon>
        <taxon>Flavobacteriia</taxon>
        <taxon>Flavobacteriales</taxon>
        <taxon>Flavobacteriaceae</taxon>
        <taxon>Marixanthomonas</taxon>
    </lineage>
</organism>
<dbReference type="OrthoDB" id="1177628at2"/>
<comment type="caution">
    <text evidence="2">The sequence shown here is derived from an EMBL/GenBank/DDBJ whole genome shotgun (WGS) entry which is preliminary data.</text>
</comment>
<dbReference type="Proteomes" id="UP000261082">
    <property type="component" value="Unassembled WGS sequence"/>
</dbReference>
<dbReference type="AlphaFoldDB" id="A0A3E1QCV0"/>
<keyword evidence="3" id="KW-1185">Reference proteome</keyword>
<gene>
    <name evidence="2" type="ORF">DZ858_08015</name>
</gene>
<dbReference type="RefSeq" id="WP_117159041.1">
    <property type="nucleotide sequence ID" value="NZ_QVID01000001.1"/>
</dbReference>
<feature type="coiled-coil region" evidence="1">
    <location>
        <begin position="225"/>
        <end position="252"/>
    </location>
</feature>
<reference evidence="2 3" key="1">
    <citation type="journal article" date="2007" name="Int. J. Syst. Evol. Microbiol.">
        <title>Marixanthomonas ophiurae gen. nov., sp. nov., a marine bacterium of the family Flavobacteriaceae isolated from a deep-sea brittle star.</title>
        <authorList>
            <person name="Romanenko L.A."/>
            <person name="Uchino M."/>
            <person name="Frolova G.M."/>
            <person name="Mikhailov V.V."/>
        </authorList>
    </citation>
    <scope>NUCLEOTIDE SEQUENCE [LARGE SCALE GENOMIC DNA]</scope>
    <source>
        <strain evidence="2 3">KMM 3046</strain>
    </source>
</reference>
<evidence type="ECO:0000313" key="2">
    <source>
        <dbReference type="EMBL" id="RFN59981.1"/>
    </source>
</evidence>
<name>A0A3E1QCV0_9FLAO</name>
<proteinExistence type="predicted"/>
<evidence type="ECO:0000256" key="1">
    <source>
        <dbReference type="SAM" id="Coils"/>
    </source>
</evidence>
<keyword evidence="1" id="KW-0175">Coiled coil</keyword>
<accession>A0A3E1QCV0</accession>